<dbReference type="EMBL" id="CM001488">
    <property type="protein sequence ID" value="EIM62400.1"/>
    <property type="molecule type" value="Genomic_DNA"/>
</dbReference>
<dbReference type="PROSITE" id="PS50192">
    <property type="entry name" value="T_SNARE"/>
    <property type="match status" value="1"/>
</dbReference>
<dbReference type="InterPro" id="IPR000727">
    <property type="entry name" value="T_SNARE_dom"/>
</dbReference>
<keyword evidence="2" id="KW-1003">Cell membrane</keyword>
<evidence type="ECO:0000259" key="8">
    <source>
        <dbReference type="PROSITE" id="PS50192"/>
    </source>
</evidence>
<dbReference type="InterPro" id="IPR003660">
    <property type="entry name" value="HAMP_dom"/>
</dbReference>
<dbReference type="InterPro" id="IPR004089">
    <property type="entry name" value="MCPsignal_dom"/>
</dbReference>
<proteinExistence type="inferred from homology"/>
<evidence type="ECO:0000256" key="5">
    <source>
        <dbReference type="PROSITE-ProRule" id="PRU00284"/>
    </source>
</evidence>
<evidence type="ECO:0000256" key="2">
    <source>
        <dbReference type="ARBA" id="ARBA00022519"/>
    </source>
</evidence>
<reference evidence="10 11" key="2">
    <citation type="submission" date="2012-02" db="EMBL/GenBank/DDBJ databases">
        <title>Improved High-Quality Draft sequence of Desulfobacter postgatei 2ac9.</title>
        <authorList>
            <consortium name="US DOE Joint Genome Institute"/>
            <person name="Lucas S."/>
            <person name="Han J."/>
            <person name="Lapidus A."/>
            <person name="Cheng J.-F."/>
            <person name="Goodwin L."/>
            <person name="Pitluck S."/>
            <person name="Peters L."/>
            <person name="Ovchinnikova G."/>
            <person name="Held B."/>
            <person name="Detter J.C."/>
            <person name="Han C."/>
            <person name="Tapia R."/>
            <person name="Land M."/>
            <person name="Hauser L."/>
            <person name="Kyrpides N."/>
            <person name="Ivanova N."/>
            <person name="Pagani I."/>
            <person name="Orellana R."/>
            <person name="Lovley D."/>
            <person name="Woyke T."/>
        </authorList>
    </citation>
    <scope>NUCLEOTIDE SEQUENCE [LARGE SCALE GENOMIC DNA]</scope>
    <source>
        <strain evidence="10 11">2ac9</strain>
    </source>
</reference>
<gene>
    <name evidence="10" type="ORF">DespoDRAFT_00376</name>
</gene>
<evidence type="ECO:0000259" key="9">
    <source>
        <dbReference type="PROSITE" id="PS50885"/>
    </source>
</evidence>
<keyword evidence="6" id="KW-0812">Transmembrane</keyword>
<reference evidence="10 11" key="1">
    <citation type="submission" date="2011-09" db="EMBL/GenBank/DDBJ databases">
        <authorList>
            <consortium name="US DOE Joint Genome Institute (JGI-PGF)"/>
            <person name="Lucas S."/>
            <person name="Han J."/>
            <person name="Lapidus A."/>
            <person name="Cheng J.-F."/>
            <person name="Goodwin L."/>
            <person name="Pitluck S."/>
            <person name="Peters L."/>
            <person name="Land M.L."/>
            <person name="Hauser L."/>
            <person name="Orellana R."/>
            <person name="Lovley D."/>
            <person name="Woyke T.J."/>
        </authorList>
    </citation>
    <scope>NUCLEOTIDE SEQUENCE [LARGE SCALE GENOMIC DNA]</scope>
    <source>
        <strain evidence="10 11">2ac9</strain>
    </source>
</reference>
<name>I5AYT7_9BACT</name>
<dbReference type="SUPFAM" id="SSF58104">
    <property type="entry name" value="Methyl-accepting chemotaxis protein (MCP) signaling domain"/>
    <property type="match status" value="1"/>
</dbReference>
<keyword evidence="6" id="KW-0472">Membrane</keyword>
<dbReference type="PROSITE" id="PS50111">
    <property type="entry name" value="CHEMOTAXIS_TRANSDUC_2"/>
    <property type="match status" value="1"/>
</dbReference>
<dbReference type="AlphaFoldDB" id="I5AYT7"/>
<dbReference type="Pfam" id="PF00015">
    <property type="entry name" value="MCPsignal"/>
    <property type="match status" value="1"/>
</dbReference>
<dbReference type="Gene3D" id="1.10.287.950">
    <property type="entry name" value="Methyl-accepting chemotaxis protein"/>
    <property type="match status" value="1"/>
</dbReference>
<keyword evidence="11" id="KW-1185">Reference proteome</keyword>
<dbReference type="SMART" id="SM00304">
    <property type="entry name" value="HAMP"/>
    <property type="match status" value="1"/>
</dbReference>
<organism evidence="10 11">
    <name type="scientific">Desulfobacter postgatei 2ac9</name>
    <dbReference type="NCBI Taxonomy" id="879212"/>
    <lineage>
        <taxon>Bacteria</taxon>
        <taxon>Pseudomonadati</taxon>
        <taxon>Thermodesulfobacteriota</taxon>
        <taxon>Desulfobacteria</taxon>
        <taxon>Desulfobacterales</taxon>
        <taxon>Desulfobacteraceae</taxon>
        <taxon>Desulfobacter</taxon>
    </lineage>
</organism>
<evidence type="ECO:0000259" key="7">
    <source>
        <dbReference type="PROSITE" id="PS50111"/>
    </source>
</evidence>
<evidence type="ECO:0000313" key="10">
    <source>
        <dbReference type="EMBL" id="EIM62400.1"/>
    </source>
</evidence>
<dbReference type="PROSITE" id="PS50885">
    <property type="entry name" value="HAMP"/>
    <property type="match status" value="1"/>
</dbReference>
<keyword evidence="3 5" id="KW-0807">Transducer</keyword>
<dbReference type="eggNOG" id="COG0840">
    <property type="taxonomic scope" value="Bacteria"/>
</dbReference>
<dbReference type="Pfam" id="PF00672">
    <property type="entry name" value="HAMP"/>
    <property type="match status" value="1"/>
</dbReference>
<evidence type="ECO:0000256" key="6">
    <source>
        <dbReference type="SAM" id="Phobius"/>
    </source>
</evidence>
<dbReference type="GO" id="GO:0005886">
    <property type="term" value="C:plasma membrane"/>
    <property type="evidence" value="ECO:0007669"/>
    <property type="project" value="UniProtKB-SubCell"/>
</dbReference>
<dbReference type="HOGENOM" id="CLU_000445_107_27_7"/>
<dbReference type="PANTHER" id="PTHR32089">
    <property type="entry name" value="METHYL-ACCEPTING CHEMOTAXIS PROTEIN MCPB"/>
    <property type="match status" value="1"/>
</dbReference>
<keyword evidence="6" id="KW-1133">Transmembrane helix</keyword>
<feature type="domain" description="HAMP" evidence="9">
    <location>
        <begin position="370"/>
        <end position="424"/>
    </location>
</feature>
<feature type="domain" description="Methyl-accepting transducer" evidence="7">
    <location>
        <begin position="443"/>
        <end position="679"/>
    </location>
</feature>
<dbReference type="PANTHER" id="PTHR32089:SF112">
    <property type="entry name" value="LYSOZYME-LIKE PROTEIN-RELATED"/>
    <property type="match status" value="1"/>
</dbReference>
<dbReference type="SMART" id="SM00283">
    <property type="entry name" value="MA"/>
    <property type="match status" value="1"/>
</dbReference>
<dbReference type="RefSeq" id="WP_004070955.1">
    <property type="nucleotide sequence ID" value="NZ_CM001488.1"/>
</dbReference>
<evidence type="ECO:0000256" key="4">
    <source>
        <dbReference type="ARBA" id="ARBA00029447"/>
    </source>
</evidence>
<feature type="domain" description="T-SNARE coiled-coil homology" evidence="8">
    <location>
        <begin position="602"/>
        <end position="664"/>
    </location>
</feature>
<comment type="similarity">
    <text evidence="4">Belongs to the methyl-accepting chemotaxis (MCP) protein family.</text>
</comment>
<dbReference type="GO" id="GO:0007165">
    <property type="term" value="P:signal transduction"/>
    <property type="evidence" value="ECO:0007669"/>
    <property type="project" value="UniProtKB-KW"/>
</dbReference>
<keyword evidence="2" id="KW-0997">Cell inner membrane</keyword>
<feature type="transmembrane region" description="Helical" evidence="6">
    <location>
        <begin position="352"/>
        <end position="373"/>
    </location>
</feature>
<comment type="subcellular location">
    <subcellularLocation>
        <location evidence="1">Cell inner membrane</location>
        <topology evidence="1">Multi-pass membrane protein</topology>
    </subcellularLocation>
</comment>
<dbReference type="Proteomes" id="UP000005778">
    <property type="component" value="Chromosome"/>
</dbReference>
<dbReference type="CDD" id="cd06225">
    <property type="entry name" value="HAMP"/>
    <property type="match status" value="1"/>
</dbReference>
<accession>I5AYT7</accession>
<evidence type="ECO:0000256" key="3">
    <source>
        <dbReference type="ARBA" id="ARBA00023224"/>
    </source>
</evidence>
<evidence type="ECO:0000256" key="1">
    <source>
        <dbReference type="ARBA" id="ARBA00004429"/>
    </source>
</evidence>
<dbReference type="STRING" id="879212.DespoDRAFT_00376"/>
<evidence type="ECO:0000313" key="11">
    <source>
        <dbReference type="Proteomes" id="UP000005778"/>
    </source>
</evidence>
<protein>
    <submittedName>
        <fullName evidence="10">Methyl-accepting chemotaxis protein</fullName>
    </submittedName>
</protein>
<sequence length="715" mass="77035">MGIKLKIGMLVALSILTMLIIGGGAAWVISSVADSSEKIVTAFGKVNALISQLQNSGKNVSLTLNADRDAYQAYVAQLEAKGTHDAEAINKADASNLENIQQVHDRIKSASATFSQEMLNTYNEFQKLFPEWQALSRETIALCHEYSETYGTRKEIIGTAEKSFSSMRALMNEITEMFEAKIAASSENSLRYATAVNFVVNADRDAYQAMEARIRATFAQDLKILASYDSDNAENIEQVGQRMGKASAEYDQAMMDKYTEFKGFYETWKTASREAIKLSRTLKENRDKLNKIEIASLDKFSETRDVIDVIGTQSDELSQSYISLAQEEAEKVNRLAIESKDTVSSMMKASTILFVAVLLVLIAVSVVVVKAIVKPINNTAGGLKDIAEGEGDLTIRLPVSTKDEVGLLSESFNKFIERLHQMITDIKQDVETLSSSSTEMASIADDMSNSADQTSQRANAVAAAAEEMNSNMSSVAAAMEESSINLNTVASAAEEMNSTINEIAGSAEKARSITLNAVSKADESTTIINELSNSANAIGKVVETITDISEQVNLLSLNATIEAARAGEAGKGFAVVASEIKDLAKQTSEASLDIKKRIEDIQQSSAISLSSIEEISAVIADVNDIVSTIATAVEEQSSATREIAQNIAQASSGIEEVNSNVNQSSAVSAEIAQDITGVNDSSGEIAERSGQVKLSAEELSKLAARLDEMVGRFKI</sequence>